<dbReference type="PANTHER" id="PTHR46033:SF80">
    <property type="entry name" value="PROTEIN MAIN-LIKE 2-LIKE"/>
    <property type="match status" value="1"/>
</dbReference>
<evidence type="ECO:0000313" key="3">
    <source>
        <dbReference type="EMBL" id="MED6148265.1"/>
    </source>
</evidence>
<accession>A0ABU6TIU2</accession>
<evidence type="ECO:0000313" key="4">
    <source>
        <dbReference type="Proteomes" id="UP001341840"/>
    </source>
</evidence>
<dbReference type="InterPro" id="IPR019557">
    <property type="entry name" value="AminoTfrase-like_pln_mobile"/>
</dbReference>
<feature type="domain" description="Aminotransferase-like plant mobile" evidence="2">
    <location>
        <begin position="189"/>
        <end position="447"/>
    </location>
</feature>
<comment type="caution">
    <text evidence="3">The sequence shown here is derived from an EMBL/GenBank/DDBJ whole genome shotgun (WGS) entry which is preliminary data.</text>
</comment>
<evidence type="ECO:0000256" key="1">
    <source>
        <dbReference type="SAM" id="MobiDB-lite"/>
    </source>
</evidence>
<evidence type="ECO:0000259" key="2">
    <source>
        <dbReference type="Pfam" id="PF10536"/>
    </source>
</evidence>
<feature type="compositionally biased region" description="Basic residues" evidence="1">
    <location>
        <begin position="159"/>
        <end position="169"/>
    </location>
</feature>
<gene>
    <name evidence="3" type="ORF">PIB30_051519</name>
</gene>
<dbReference type="EMBL" id="JASCZI010090986">
    <property type="protein sequence ID" value="MED6148265.1"/>
    <property type="molecule type" value="Genomic_DNA"/>
</dbReference>
<protein>
    <recommendedName>
        <fullName evidence="2">Aminotransferase-like plant mobile domain-containing protein</fullName>
    </recommendedName>
</protein>
<keyword evidence="4" id="KW-1185">Reference proteome</keyword>
<name>A0ABU6TIU2_9FABA</name>
<sequence length="576" mass="66084">MTLYKADVPQEYSIGFSDYVPLPWVKPSDNRVVFTNPPLPNKSFPEPSSSGLLLSMDKTMKPGFDSIGCKVLGEFVEKPTLHMEHTLLRCRLRLGEFPWTSRKSEAPTQVNRMWNKWLPIFGNLDITNFYVDPNLHKLARDLRCSLSNAGRYAKELSKSKRVSKSHSRDKRSGACRESSKSRGVVDEDETRSSKKKKCTVNYSYSNWSRYFFGDFLNDEFVPASDDIPTDLKEAAFIAYWLSKYVFLGPADECMSQGVFLLVCVIARGRRVPLAPLYLGGLYARLDHFSEQLKIAHGRFLVLAYIDEIFLQLFLFEHFPRFAPTRKLPTILPDKKASPRAWSWGSAYPSRCLEEVIDLEENFSFRPYTSSPGVSHLHHFYSSNYESDRNGIIDGKEGSYDFWLLCTSPTPLPDLIIMDRDYPSAAIICPITYRPDRVSRQLGWDQDPKNVEPAFYPIEDLMKKVLFRRSLPEFDPGLVVSFDRIGGITMEYVDYLKCLKQHIRQYEDQSVAEIKSFTPVLVKDPYFMTGNLSPTTIANLDAKCYKSQPSSKRKCNDPAPVAEPAKRESRQVPMPRW</sequence>
<organism evidence="3 4">
    <name type="scientific">Stylosanthes scabra</name>
    <dbReference type="NCBI Taxonomy" id="79078"/>
    <lineage>
        <taxon>Eukaryota</taxon>
        <taxon>Viridiplantae</taxon>
        <taxon>Streptophyta</taxon>
        <taxon>Embryophyta</taxon>
        <taxon>Tracheophyta</taxon>
        <taxon>Spermatophyta</taxon>
        <taxon>Magnoliopsida</taxon>
        <taxon>eudicotyledons</taxon>
        <taxon>Gunneridae</taxon>
        <taxon>Pentapetalae</taxon>
        <taxon>rosids</taxon>
        <taxon>fabids</taxon>
        <taxon>Fabales</taxon>
        <taxon>Fabaceae</taxon>
        <taxon>Papilionoideae</taxon>
        <taxon>50 kb inversion clade</taxon>
        <taxon>dalbergioids sensu lato</taxon>
        <taxon>Dalbergieae</taxon>
        <taxon>Pterocarpus clade</taxon>
        <taxon>Stylosanthes</taxon>
    </lineage>
</organism>
<dbReference type="Proteomes" id="UP001341840">
    <property type="component" value="Unassembled WGS sequence"/>
</dbReference>
<dbReference type="PANTHER" id="PTHR46033">
    <property type="entry name" value="PROTEIN MAIN-LIKE 2"/>
    <property type="match status" value="1"/>
</dbReference>
<feature type="compositionally biased region" description="Basic and acidic residues" evidence="1">
    <location>
        <begin position="170"/>
        <end position="185"/>
    </location>
</feature>
<feature type="region of interest" description="Disordered" evidence="1">
    <location>
        <begin position="547"/>
        <end position="576"/>
    </location>
</feature>
<dbReference type="InterPro" id="IPR044824">
    <property type="entry name" value="MAIN-like"/>
</dbReference>
<reference evidence="3 4" key="1">
    <citation type="journal article" date="2023" name="Plants (Basel)">
        <title>Bridging the Gap: Combining Genomics and Transcriptomics Approaches to Understand Stylosanthes scabra, an Orphan Legume from the Brazilian Caatinga.</title>
        <authorList>
            <person name="Ferreira-Neto J.R.C."/>
            <person name="da Silva M.D."/>
            <person name="Binneck E."/>
            <person name="de Melo N.F."/>
            <person name="da Silva R.H."/>
            <person name="de Melo A.L.T.M."/>
            <person name="Pandolfi V."/>
            <person name="Bustamante F.O."/>
            <person name="Brasileiro-Vidal A.C."/>
            <person name="Benko-Iseppon A.M."/>
        </authorList>
    </citation>
    <scope>NUCLEOTIDE SEQUENCE [LARGE SCALE GENOMIC DNA]</scope>
    <source>
        <tissue evidence="3">Leaves</tissue>
    </source>
</reference>
<proteinExistence type="predicted"/>
<dbReference type="Pfam" id="PF10536">
    <property type="entry name" value="PMD"/>
    <property type="match status" value="1"/>
</dbReference>
<feature type="region of interest" description="Disordered" evidence="1">
    <location>
        <begin position="157"/>
        <end position="188"/>
    </location>
</feature>